<reference evidence="2 3" key="1">
    <citation type="submission" date="2024-11" db="EMBL/GenBank/DDBJ databases">
        <title>Draft genome sequences of two bacteria associated to sugarcane roots in Colombia.</title>
        <authorList>
            <person name="Pardo-Diaz S."/>
            <person name="Masmela-Mendoza J."/>
            <person name="Delgadillo-Duran P."/>
            <person name="Bautista E.J."/>
            <person name="Rojas-Tapias D.F."/>
        </authorList>
    </citation>
    <scope>NUCLEOTIDE SEQUENCE [LARGE SCALE GENOMIC DNA]</scope>
    <source>
        <strain evidence="2 3">Ap18</strain>
    </source>
</reference>
<dbReference type="EMBL" id="JBJLSN010000110">
    <property type="protein sequence ID" value="MFL7905934.1"/>
    <property type="molecule type" value="Genomic_DNA"/>
</dbReference>
<proteinExistence type="predicted"/>
<organism evidence="2 3">
    <name type="scientific">Azospirillum argentinense</name>
    <dbReference type="NCBI Taxonomy" id="2970906"/>
    <lineage>
        <taxon>Bacteria</taxon>
        <taxon>Pseudomonadati</taxon>
        <taxon>Pseudomonadota</taxon>
        <taxon>Alphaproteobacteria</taxon>
        <taxon>Rhodospirillales</taxon>
        <taxon>Azospirillaceae</taxon>
        <taxon>Azospirillum</taxon>
    </lineage>
</organism>
<feature type="transmembrane region" description="Helical" evidence="1">
    <location>
        <begin position="28"/>
        <end position="44"/>
    </location>
</feature>
<keyword evidence="3" id="KW-1185">Reference proteome</keyword>
<keyword evidence="1" id="KW-0812">Transmembrane</keyword>
<evidence type="ECO:0000313" key="2">
    <source>
        <dbReference type="EMBL" id="MFL7905934.1"/>
    </source>
</evidence>
<dbReference type="Proteomes" id="UP001628281">
    <property type="component" value="Unassembled WGS sequence"/>
</dbReference>
<name>A0ABW8VHN1_9PROT</name>
<comment type="caution">
    <text evidence="2">The sequence shown here is derived from an EMBL/GenBank/DDBJ whole genome shotgun (WGS) entry which is preliminary data.</text>
</comment>
<accession>A0ABW8VHN1</accession>
<sequence>MGTTGALMVMAALALLVAVVSYDPTPLRVVVTALCCALAGFLLGRR</sequence>
<protein>
    <submittedName>
        <fullName evidence="2">Uncharacterized protein</fullName>
    </submittedName>
</protein>
<keyword evidence="1" id="KW-1133">Transmembrane helix</keyword>
<gene>
    <name evidence="2" type="ORF">ACJ41P_32760</name>
</gene>
<evidence type="ECO:0000313" key="3">
    <source>
        <dbReference type="Proteomes" id="UP001628281"/>
    </source>
</evidence>
<keyword evidence="1" id="KW-0472">Membrane</keyword>
<dbReference type="RefSeq" id="WP_160174849.1">
    <property type="nucleotide sequence ID" value="NZ_CP007794.1"/>
</dbReference>
<evidence type="ECO:0000256" key="1">
    <source>
        <dbReference type="SAM" id="Phobius"/>
    </source>
</evidence>